<evidence type="ECO:0000259" key="6">
    <source>
        <dbReference type="Pfam" id="PF23598"/>
    </source>
</evidence>
<dbReference type="Pfam" id="PF08263">
    <property type="entry name" value="LRRNT_2"/>
    <property type="match status" value="1"/>
</dbReference>
<dbReference type="AlphaFoldDB" id="A0A6A6NAJ0"/>
<keyword evidence="1" id="KW-0433">Leucine-rich repeat</keyword>
<dbReference type="PANTHER" id="PTHR46662:SF98">
    <property type="entry name" value="NON-SPECIFIC SERINE_THREONINE PROTEIN KINASE"/>
    <property type="match status" value="1"/>
</dbReference>
<dbReference type="InterPro" id="IPR013210">
    <property type="entry name" value="LRR_N_plant-typ"/>
</dbReference>
<reference evidence="7 8" key="1">
    <citation type="journal article" date="2020" name="Mol. Plant">
        <title>The Chromosome-Based Rubber Tree Genome Provides New Insights into Spurge Genome Evolution and Rubber Biosynthesis.</title>
        <authorList>
            <person name="Liu J."/>
            <person name="Shi C."/>
            <person name="Shi C.C."/>
            <person name="Li W."/>
            <person name="Zhang Q.J."/>
            <person name="Zhang Y."/>
            <person name="Li K."/>
            <person name="Lu H.F."/>
            <person name="Shi C."/>
            <person name="Zhu S.T."/>
            <person name="Xiao Z.Y."/>
            <person name="Nan H."/>
            <person name="Yue Y."/>
            <person name="Zhu X.G."/>
            <person name="Wu Y."/>
            <person name="Hong X.N."/>
            <person name="Fan G.Y."/>
            <person name="Tong Y."/>
            <person name="Zhang D."/>
            <person name="Mao C.L."/>
            <person name="Liu Y.L."/>
            <person name="Hao S.J."/>
            <person name="Liu W.Q."/>
            <person name="Lv M.Q."/>
            <person name="Zhang H.B."/>
            <person name="Liu Y."/>
            <person name="Hu-Tang G.R."/>
            <person name="Wang J.P."/>
            <person name="Wang J.H."/>
            <person name="Sun Y.H."/>
            <person name="Ni S.B."/>
            <person name="Chen W.B."/>
            <person name="Zhang X.C."/>
            <person name="Jiao Y.N."/>
            <person name="Eichler E.E."/>
            <person name="Li G.H."/>
            <person name="Liu X."/>
            <person name="Gao L.Z."/>
        </authorList>
    </citation>
    <scope>NUCLEOTIDE SEQUENCE [LARGE SCALE GENOMIC DNA]</scope>
    <source>
        <strain evidence="8">cv. GT1</strain>
        <tissue evidence="7">Leaf</tissue>
    </source>
</reference>
<dbReference type="InterPro" id="IPR032675">
    <property type="entry name" value="LRR_dom_sf"/>
</dbReference>
<protein>
    <submittedName>
        <fullName evidence="7">Uncharacterized protein</fullName>
    </submittedName>
</protein>
<dbReference type="Gene3D" id="3.80.10.10">
    <property type="entry name" value="Ribonuclease Inhibitor"/>
    <property type="match status" value="4"/>
</dbReference>
<dbReference type="InterPro" id="IPR001611">
    <property type="entry name" value="Leu-rich_rpt"/>
</dbReference>
<keyword evidence="8" id="KW-1185">Reference proteome</keyword>
<evidence type="ECO:0000256" key="3">
    <source>
        <dbReference type="ARBA" id="ARBA00022737"/>
    </source>
</evidence>
<organism evidence="7 8">
    <name type="scientific">Hevea brasiliensis</name>
    <name type="common">Para rubber tree</name>
    <name type="synonym">Siphonia brasiliensis</name>
    <dbReference type="NCBI Taxonomy" id="3981"/>
    <lineage>
        <taxon>Eukaryota</taxon>
        <taxon>Viridiplantae</taxon>
        <taxon>Streptophyta</taxon>
        <taxon>Embryophyta</taxon>
        <taxon>Tracheophyta</taxon>
        <taxon>Spermatophyta</taxon>
        <taxon>Magnoliopsida</taxon>
        <taxon>eudicotyledons</taxon>
        <taxon>Gunneridae</taxon>
        <taxon>Pentapetalae</taxon>
        <taxon>rosids</taxon>
        <taxon>fabids</taxon>
        <taxon>Malpighiales</taxon>
        <taxon>Euphorbiaceae</taxon>
        <taxon>Crotonoideae</taxon>
        <taxon>Micrandreae</taxon>
        <taxon>Hevea</taxon>
    </lineage>
</organism>
<dbReference type="Proteomes" id="UP000467840">
    <property type="component" value="Chromosome 11"/>
</dbReference>
<gene>
    <name evidence="7" type="ORF">GH714_034001</name>
</gene>
<dbReference type="PRINTS" id="PR00019">
    <property type="entry name" value="LEURICHRPT"/>
</dbReference>
<evidence type="ECO:0000256" key="1">
    <source>
        <dbReference type="ARBA" id="ARBA00022614"/>
    </source>
</evidence>
<feature type="signal peptide" evidence="4">
    <location>
        <begin position="1"/>
        <end position="30"/>
    </location>
</feature>
<evidence type="ECO:0000313" key="8">
    <source>
        <dbReference type="Proteomes" id="UP000467840"/>
    </source>
</evidence>
<sequence length="497" mass="56636">MGASHFQMELANLAKCLLLGFMILWIQIHGNKGCFEAERSALLNFKKFVVSDGADVDHLLSSWVDDSMSDCCKWERVTCNSTTSHVIELFLNNTRQHDIDSESFYDDENIWFIKLSMFQQLKELRNLNLSYNVIGGFIDYDEELKKLETLDLSYNHFNDSILPSLGALTSLKSLILSWNWMEGSFPSKGFERLEDLDISSNWFNKSILSSLGALTSLRTLKIGWNNMEGSFPIQELNNLKNLEMLDISYNRFNDSFSFEGLCKFKSLVELGLGGNQFSGPLPECIGNLTNLQVLDLSFNQLSGNFQSVVSKLTSLKYLLLSGNEFEGLFSFSALANHSKLELFLLSSGSRRLELETEHPTWFPTFQLKSIALSNCNLNVRTRAIPSFLLYQNDIRFIDLSHNMLFGMFPSWILRNNSKLQVMNLMNNSFTGTFHLPNYKHDLHMFDISSNNITGVLPKEFGLVLSNLLRINMSRNNFNGNVPSSISEIQELYIGFIP</sequence>
<accession>A0A6A6NAJ0</accession>
<feature type="chain" id="PRO_5025614307" evidence="4">
    <location>
        <begin position="31"/>
        <end position="497"/>
    </location>
</feature>
<feature type="domain" description="Disease resistance R13L4/SHOC-2-like LRR" evidence="6">
    <location>
        <begin position="114"/>
        <end position="273"/>
    </location>
</feature>
<evidence type="ECO:0000256" key="2">
    <source>
        <dbReference type="ARBA" id="ARBA00022729"/>
    </source>
</evidence>
<dbReference type="EMBL" id="JAAGAX010000002">
    <property type="protein sequence ID" value="KAF2323191.1"/>
    <property type="molecule type" value="Genomic_DNA"/>
</dbReference>
<dbReference type="InterPro" id="IPR055414">
    <property type="entry name" value="LRR_R13L4/SHOC2-like"/>
</dbReference>
<dbReference type="SUPFAM" id="SSF52047">
    <property type="entry name" value="RNI-like"/>
    <property type="match status" value="1"/>
</dbReference>
<evidence type="ECO:0000313" key="7">
    <source>
        <dbReference type="EMBL" id="KAF2323191.1"/>
    </source>
</evidence>
<feature type="domain" description="Leucine-rich repeat-containing N-terminal plant-type" evidence="5">
    <location>
        <begin position="37"/>
        <end position="80"/>
    </location>
</feature>
<dbReference type="Pfam" id="PF23598">
    <property type="entry name" value="LRR_14"/>
    <property type="match status" value="1"/>
</dbReference>
<dbReference type="PROSITE" id="PS51450">
    <property type="entry name" value="LRR"/>
    <property type="match status" value="1"/>
</dbReference>
<comment type="caution">
    <text evidence="7">The sequence shown here is derived from an EMBL/GenBank/DDBJ whole genome shotgun (WGS) entry which is preliminary data.</text>
</comment>
<keyword evidence="2 4" id="KW-0732">Signal</keyword>
<evidence type="ECO:0000256" key="4">
    <source>
        <dbReference type="SAM" id="SignalP"/>
    </source>
</evidence>
<evidence type="ECO:0000259" key="5">
    <source>
        <dbReference type="Pfam" id="PF08263"/>
    </source>
</evidence>
<name>A0A6A6NAJ0_HEVBR</name>
<dbReference type="PANTHER" id="PTHR46662">
    <property type="entry name" value="DI-GLUCOSE BINDING PROTEIN WITH LEUCINE-RICH REPEAT DOMAIN-CONTAINING PROTEIN"/>
    <property type="match status" value="1"/>
</dbReference>
<keyword evidence="3" id="KW-0677">Repeat</keyword>
<dbReference type="Pfam" id="PF00560">
    <property type="entry name" value="LRR_1"/>
    <property type="match status" value="2"/>
</dbReference>
<proteinExistence type="predicted"/>